<dbReference type="OrthoDB" id="1421870at2759"/>
<keyword evidence="3" id="KW-1185">Reference proteome</keyword>
<keyword evidence="1" id="KW-1133">Transmembrane helix</keyword>
<dbReference type="Proteomes" id="UP000257109">
    <property type="component" value="Unassembled WGS sequence"/>
</dbReference>
<sequence>MENTMVGNATEVSFVLLVTLVVIIPCFKTGIGKFDNFLKAQSEEAYKIALDTCVPTHEDVTNELNLHHNYKKKGMVGLIVVSNSGDVAYGLNYNGMSKGYATEDGFTEVKIWD</sequence>
<protein>
    <submittedName>
        <fullName evidence="2">Isoaspartyl peptidase/L-asparaginase 2</fullName>
    </submittedName>
</protein>
<evidence type="ECO:0000313" key="2">
    <source>
        <dbReference type="EMBL" id="RDY04536.1"/>
    </source>
</evidence>
<dbReference type="AlphaFoldDB" id="A0A371HP12"/>
<accession>A0A371HP12</accession>
<dbReference type="STRING" id="157652.A0A371HP12"/>
<keyword evidence="1" id="KW-0472">Membrane</keyword>
<gene>
    <name evidence="2" type="ORF">CR513_11720</name>
</gene>
<feature type="transmembrane region" description="Helical" evidence="1">
    <location>
        <begin position="12"/>
        <end position="31"/>
    </location>
</feature>
<dbReference type="EMBL" id="QJKJ01002056">
    <property type="protein sequence ID" value="RDY04536.1"/>
    <property type="molecule type" value="Genomic_DNA"/>
</dbReference>
<comment type="caution">
    <text evidence="2">The sequence shown here is derived from an EMBL/GenBank/DDBJ whole genome shotgun (WGS) entry which is preliminary data.</text>
</comment>
<proteinExistence type="predicted"/>
<organism evidence="2 3">
    <name type="scientific">Mucuna pruriens</name>
    <name type="common">Velvet bean</name>
    <name type="synonym">Dolichos pruriens</name>
    <dbReference type="NCBI Taxonomy" id="157652"/>
    <lineage>
        <taxon>Eukaryota</taxon>
        <taxon>Viridiplantae</taxon>
        <taxon>Streptophyta</taxon>
        <taxon>Embryophyta</taxon>
        <taxon>Tracheophyta</taxon>
        <taxon>Spermatophyta</taxon>
        <taxon>Magnoliopsida</taxon>
        <taxon>eudicotyledons</taxon>
        <taxon>Gunneridae</taxon>
        <taxon>Pentapetalae</taxon>
        <taxon>rosids</taxon>
        <taxon>fabids</taxon>
        <taxon>Fabales</taxon>
        <taxon>Fabaceae</taxon>
        <taxon>Papilionoideae</taxon>
        <taxon>50 kb inversion clade</taxon>
        <taxon>NPAAA clade</taxon>
        <taxon>indigoferoid/millettioid clade</taxon>
        <taxon>Phaseoleae</taxon>
        <taxon>Mucuna</taxon>
    </lineage>
</organism>
<name>A0A371HP12_MUCPR</name>
<keyword evidence="1" id="KW-0812">Transmembrane</keyword>
<feature type="non-terminal residue" evidence="2">
    <location>
        <position position="1"/>
    </location>
</feature>
<reference evidence="2" key="1">
    <citation type="submission" date="2018-05" db="EMBL/GenBank/DDBJ databases">
        <title>Draft genome of Mucuna pruriens seed.</title>
        <authorList>
            <person name="Nnadi N.E."/>
            <person name="Vos R."/>
            <person name="Hasami M.H."/>
            <person name="Devisetty U.K."/>
            <person name="Aguiy J.C."/>
        </authorList>
    </citation>
    <scope>NUCLEOTIDE SEQUENCE [LARGE SCALE GENOMIC DNA]</scope>
    <source>
        <strain evidence="2">JCA_2017</strain>
    </source>
</reference>
<evidence type="ECO:0000256" key="1">
    <source>
        <dbReference type="SAM" id="Phobius"/>
    </source>
</evidence>
<evidence type="ECO:0000313" key="3">
    <source>
        <dbReference type="Proteomes" id="UP000257109"/>
    </source>
</evidence>